<dbReference type="EMBL" id="FRYK01000001">
    <property type="protein sequence ID" value="SHO72645.1"/>
    <property type="molecule type" value="Genomic_DNA"/>
</dbReference>
<evidence type="ECO:0000313" key="3">
    <source>
        <dbReference type="Proteomes" id="UP000184611"/>
    </source>
</evidence>
<keyword evidence="1" id="KW-0472">Membrane</keyword>
<dbReference type="AlphaFoldDB" id="A0A1M7ZUU1"/>
<protein>
    <submittedName>
        <fullName evidence="2">Uncharacterized protein</fullName>
    </submittedName>
</protein>
<keyword evidence="1" id="KW-0812">Transmembrane</keyword>
<name>A0A1M7ZUU1_9FLAO</name>
<gene>
    <name evidence="2" type="ORF">SAMN05443547_0983</name>
</gene>
<keyword evidence="3" id="KW-1185">Reference proteome</keyword>
<evidence type="ECO:0000313" key="2">
    <source>
        <dbReference type="EMBL" id="SHO72645.1"/>
    </source>
</evidence>
<accession>A0A1M7ZUU1</accession>
<sequence length="70" mass="7671">MEIVFRKNATILVVLLSTQCVFPARVPPPPPTPGPVGLSVDGGIFFLLFFAILSGFYLTKRYISNKKSSL</sequence>
<feature type="transmembrane region" description="Helical" evidence="1">
    <location>
        <begin position="39"/>
        <end position="58"/>
    </location>
</feature>
<proteinExistence type="predicted"/>
<dbReference type="Proteomes" id="UP000184611">
    <property type="component" value="Unassembled WGS sequence"/>
</dbReference>
<organism evidence="2 3">
    <name type="scientific">Flavobacterium cucumis</name>
    <dbReference type="NCBI Taxonomy" id="416016"/>
    <lineage>
        <taxon>Bacteria</taxon>
        <taxon>Pseudomonadati</taxon>
        <taxon>Bacteroidota</taxon>
        <taxon>Flavobacteriia</taxon>
        <taxon>Flavobacteriales</taxon>
        <taxon>Flavobacteriaceae</taxon>
        <taxon>Flavobacterium</taxon>
    </lineage>
</organism>
<keyword evidence="1" id="KW-1133">Transmembrane helix</keyword>
<reference evidence="3" key="1">
    <citation type="submission" date="2016-12" db="EMBL/GenBank/DDBJ databases">
        <authorList>
            <person name="Varghese N."/>
            <person name="Submissions S."/>
        </authorList>
    </citation>
    <scope>NUCLEOTIDE SEQUENCE [LARGE SCALE GENOMIC DNA]</scope>
    <source>
        <strain evidence="3">DSM 18830</strain>
    </source>
</reference>
<evidence type="ECO:0000256" key="1">
    <source>
        <dbReference type="SAM" id="Phobius"/>
    </source>
</evidence>